<sequence>MRSVYFVDVIRESNPPHAYAALHLGIGVVYFDIQPNFPIEAKSSKKLALRQGMLSCHC</sequence>
<gene>
    <name evidence="1" type="ORF">DSM3645_16090</name>
</gene>
<evidence type="ECO:0000313" key="2">
    <source>
        <dbReference type="Proteomes" id="UP000004358"/>
    </source>
</evidence>
<organism evidence="1 2">
    <name type="scientific">Blastopirellula marina DSM 3645</name>
    <dbReference type="NCBI Taxonomy" id="314230"/>
    <lineage>
        <taxon>Bacteria</taxon>
        <taxon>Pseudomonadati</taxon>
        <taxon>Planctomycetota</taxon>
        <taxon>Planctomycetia</taxon>
        <taxon>Pirellulales</taxon>
        <taxon>Pirellulaceae</taxon>
        <taxon>Blastopirellula</taxon>
    </lineage>
</organism>
<reference evidence="1 2" key="1">
    <citation type="submission" date="2006-02" db="EMBL/GenBank/DDBJ databases">
        <authorList>
            <person name="Amann R."/>
            <person name="Ferriera S."/>
            <person name="Johnson J."/>
            <person name="Kravitz S."/>
            <person name="Halpern A."/>
            <person name="Remington K."/>
            <person name="Beeson K."/>
            <person name="Tran B."/>
            <person name="Rogers Y.-H."/>
            <person name="Friedman R."/>
            <person name="Venter J.C."/>
        </authorList>
    </citation>
    <scope>NUCLEOTIDE SEQUENCE [LARGE SCALE GENOMIC DNA]</scope>
    <source>
        <strain evidence="1 2">DSM 3645</strain>
    </source>
</reference>
<dbReference type="AlphaFoldDB" id="A3ZZN6"/>
<name>A3ZZN6_9BACT</name>
<protein>
    <submittedName>
        <fullName evidence="1">Uncharacterized protein</fullName>
    </submittedName>
</protein>
<proteinExistence type="predicted"/>
<accession>A3ZZN6</accession>
<evidence type="ECO:0000313" key="1">
    <source>
        <dbReference type="EMBL" id="EAQ77984.1"/>
    </source>
</evidence>
<dbReference type="HOGENOM" id="CLU_2970210_0_0_0"/>
<dbReference type="Proteomes" id="UP000004358">
    <property type="component" value="Unassembled WGS sequence"/>
</dbReference>
<dbReference type="EMBL" id="AANZ01000025">
    <property type="protein sequence ID" value="EAQ77984.1"/>
    <property type="molecule type" value="Genomic_DNA"/>
</dbReference>
<comment type="caution">
    <text evidence="1">The sequence shown here is derived from an EMBL/GenBank/DDBJ whole genome shotgun (WGS) entry which is preliminary data.</text>
</comment>